<keyword evidence="2" id="KW-1133">Transmembrane helix</keyword>
<feature type="transmembrane region" description="Helical" evidence="2">
    <location>
        <begin position="40"/>
        <end position="60"/>
    </location>
</feature>
<evidence type="ECO:0000256" key="1">
    <source>
        <dbReference type="SAM" id="MobiDB-lite"/>
    </source>
</evidence>
<feature type="compositionally biased region" description="Pro residues" evidence="1">
    <location>
        <begin position="213"/>
        <end position="226"/>
    </location>
</feature>
<gene>
    <name evidence="3" type="ORF">SAMN02745129_3443</name>
</gene>
<feature type="region of interest" description="Disordered" evidence="1">
    <location>
        <begin position="189"/>
        <end position="226"/>
    </location>
</feature>
<accession>A0A1M5XD06</accession>
<feature type="transmembrane region" description="Helical" evidence="2">
    <location>
        <begin position="91"/>
        <end position="112"/>
    </location>
</feature>
<feature type="transmembrane region" description="Helical" evidence="2">
    <location>
        <begin position="12"/>
        <end position="34"/>
    </location>
</feature>
<dbReference type="InterPro" id="IPR005325">
    <property type="entry name" value="DUF308_memb"/>
</dbReference>
<evidence type="ECO:0000256" key="2">
    <source>
        <dbReference type="SAM" id="Phobius"/>
    </source>
</evidence>
<feature type="transmembrane region" description="Helical" evidence="2">
    <location>
        <begin position="147"/>
        <end position="168"/>
    </location>
</feature>
<dbReference type="PANTHER" id="PTHR34989:SF1">
    <property type="entry name" value="PROTEIN HDED"/>
    <property type="match status" value="1"/>
</dbReference>
<feature type="transmembrane region" description="Helical" evidence="2">
    <location>
        <begin position="67"/>
        <end position="85"/>
    </location>
</feature>
<name>A0A1M5XD06_9GAMM</name>
<dbReference type="RefSeq" id="WP_067661707.1">
    <property type="nucleotide sequence ID" value="NZ_FQXG01000005.1"/>
</dbReference>
<evidence type="ECO:0000313" key="3">
    <source>
        <dbReference type="EMBL" id="SHH97656.1"/>
    </source>
</evidence>
<keyword evidence="4" id="KW-1185">Reference proteome</keyword>
<evidence type="ECO:0000313" key="4">
    <source>
        <dbReference type="Proteomes" id="UP000184268"/>
    </source>
</evidence>
<dbReference type="AlphaFoldDB" id="A0A1M5XD06"/>
<keyword evidence="2" id="KW-0812">Transmembrane</keyword>
<feature type="transmembrane region" description="Helical" evidence="2">
    <location>
        <begin position="124"/>
        <end position="141"/>
    </location>
</feature>
<dbReference type="Proteomes" id="UP000184268">
    <property type="component" value="Unassembled WGS sequence"/>
</dbReference>
<dbReference type="STRING" id="299255.SAMN02745129_3443"/>
<dbReference type="Pfam" id="PF03729">
    <property type="entry name" value="DUF308"/>
    <property type="match status" value="1"/>
</dbReference>
<reference evidence="4" key="1">
    <citation type="submission" date="2016-11" db="EMBL/GenBank/DDBJ databases">
        <authorList>
            <person name="Varghese N."/>
            <person name="Submissions S."/>
        </authorList>
    </citation>
    <scope>NUCLEOTIDE SEQUENCE [LARGE SCALE GENOMIC DNA]</scope>
    <source>
        <strain evidence="4">DSM 16917</strain>
    </source>
</reference>
<protein>
    <submittedName>
        <fullName evidence="3">Uncharacterized membrane protein HdeD, DUF308 family</fullName>
    </submittedName>
</protein>
<dbReference type="OrthoDB" id="9815400at2"/>
<dbReference type="GO" id="GO:0005886">
    <property type="term" value="C:plasma membrane"/>
    <property type="evidence" value="ECO:0007669"/>
    <property type="project" value="TreeGrafter"/>
</dbReference>
<sequence>MESSYFGQRIRFGKRAGIVMVVLGLLSIAMPLVTGLALEWLMALALAVAGISQLAVAIHLRATPSFGFRLALGLLTLLAGIYLWLNPGAGLALAALLLGLYFLVDGITTLVLGRQHQGNRGLATLNGVITLCLAAIILWQWPASSRYVIGILIGVKLMLVGLTFYTAAKVFKAAGEQMAEAVEEARFAQAKTVQGEDRPATGGAGEPLEHPSSQPPDEPTPPSEPR</sequence>
<keyword evidence="2" id="KW-0472">Membrane</keyword>
<dbReference type="EMBL" id="FQXG01000005">
    <property type="protein sequence ID" value="SHH97656.1"/>
    <property type="molecule type" value="Genomic_DNA"/>
</dbReference>
<proteinExistence type="predicted"/>
<organism evidence="3 4">
    <name type="scientific">Ferrimonas marina</name>
    <dbReference type="NCBI Taxonomy" id="299255"/>
    <lineage>
        <taxon>Bacteria</taxon>
        <taxon>Pseudomonadati</taxon>
        <taxon>Pseudomonadota</taxon>
        <taxon>Gammaproteobacteria</taxon>
        <taxon>Alteromonadales</taxon>
        <taxon>Ferrimonadaceae</taxon>
        <taxon>Ferrimonas</taxon>
    </lineage>
</organism>
<dbReference type="InterPro" id="IPR052712">
    <property type="entry name" value="Acid_resist_chaperone_HdeD"/>
</dbReference>
<dbReference type="PANTHER" id="PTHR34989">
    <property type="entry name" value="PROTEIN HDED"/>
    <property type="match status" value="1"/>
</dbReference>